<protein>
    <submittedName>
        <fullName evidence="1">Uncharacterized protein</fullName>
    </submittedName>
</protein>
<reference evidence="1 3" key="1">
    <citation type="journal article" date="2017" name="PLoS ONE">
        <title>Development of a real-time PCR for detection of Staphylococcus pseudintermedius using a novel automated comparison of whole-genome sequences.</title>
        <authorList>
            <person name="Verstappen K.M."/>
            <person name="Huijbregts L."/>
            <person name="Spaninks M."/>
            <person name="Wagenaar J.A."/>
            <person name="Fluit A.C."/>
            <person name="Duim B."/>
        </authorList>
    </citation>
    <scope>NUCLEOTIDE SEQUENCE [LARGE SCALE GENOMIC DNA]</scope>
    <source>
        <strain evidence="1 3">15S02591-1</strain>
    </source>
</reference>
<dbReference type="EMBL" id="MWUR01000010">
    <property type="protein sequence ID" value="PCF50093.1"/>
    <property type="molecule type" value="Genomic_DNA"/>
</dbReference>
<dbReference type="EMBL" id="NIPK01000002">
    <property type="protein sequence ID" value="RIZ56275.1"/>
    <property type="molecule type" value="Genomic_DNA"/>
</dbReference>
<organism evidence="1 3">
    <name type="scientific">Staphylococcus delphini</name>
    <dbReference type="NCBI Taxonomy" id="53344"/>
    <lineage>
        <taxon>Bacteria</taxon>
        <taxon>Bacillati</taxon>
        <taxon>Bacillota</taxon>
        <taxon>Bacilli</taxon>
        <taxon>Bacillales</taxon>
        <taxon>Staphylococcaceae</taxon>
        <taxon>Staphylococcus</taxon>
        <taxon>Staphylococcus intermedius group</taxon>
    </lineage>
</organism>
<keyword evidence="4" id="KW-1185">Reference proteome</keyword>
<evidence type="ECO:0000313" key="1">
    <source>
        <dbReference type="EMBL" id="PCF50093.1"/>
    </source>
</evidence>
<proteinExistence type="predicted"/>
<accession>A0AAX0QU31</accession>
<reference evidence="2 4" key="2">
    <citation type="submission" date="2017-06" db="EMBL/GenBank/DDBJ databases">
        <title>Identification of a new gene, sdsY, involved in staphylococcal internalization in non-professional phagocytic cells (NPPCs).</title>
        <authorList>
            <person name="Maali Y."/>
            <person name="Martins-Simoes P."/>
            <person name="Trouillet-Assant S."/>
            <person name="Laurent F."/>
            <person name="Diot A."/>
            <person name="Verhoeven P."/>
            <person name="Bouvard D."/>
            <person name="Vandenesch F."/>
            <person name="Bes M."/>
        </authorList>
    </citation>
    <scope>NUCLEOTIDE SEQUENCE [LARGE SCALE GENOMIC DNA]</scope>
    <source>
        <strain evidence="2 4">Heidy</strain>
    </source>
</reference>
<evidence type="ECO:0000313" key="2">
    <source>
        <dbReference type="EMBL" id="RIZ56275.1"/>
    </source>
</evidence>
<gene>
    <name evidence="1" type="ORF">B5C07_07755</name>
    <name evidence="2" type="ORF">CDL68_01670</name>
</gene>
<name>A0AAX0QU31_9STAP</name>
<dbReference type="Proteomes" id="UP000217473">
    <property type="component" value="Unassembled WGS sequence"/>
</dbReference>
<evidence type="ECO:0000313" key="4">
    <source>
        <dbReference type="Proteomes" id="UP000266198"/>
    </source>
</evidence>
<sequence>MTFCVRSQEKQAREFLLNQGEVEASELAVMTTEEVISKIETWAESNDYMIILADEDIGLIPKSAKQYWFSR</sequence>
<dbReference type="RefSeq" id="WP_096597384.1">
    <property type="nucleotide sequence ID" value="NZ_LR134263.1"/>
</dbReference>
<dbReference type="AlphaFoldDB" id="A0AAX0QU31"/>
<comment type="caution">
    <text evidence="1">The sequence shown here is derived from an EMBL/GenBank/DDBJ whole genome shotgun (WGS) entry which is preliminary data.</text>
</comment>
<dbReference type="Proteomes" id="UP000266198">
    <property type="component" value="Unassembled WGS sequence"/>
</dbReference>
<evidence type="ECO:0000313" key="3">
    <source>
        <dbReference type="Proteomes" id="UP000217473"/>
    </source>
</evidence>